<dbReference type="STRING" id="1231336.L248_2568"/>
<name>U4TPX3_9LACO</name>
<evidence type="ECO:0000256" key="1">
    <source>
        <dbReference type="SAM" id="MobiDB-lite"/>
    </source>
</evidence>
<proteinExistence type="predicted"/>
<evidence type="ECO:0000313" key="3">
    <source>
        <dbReference type="Proteomes" id="UP000030647"/>
    </source>
</evidence>
<feature type="compositionally biased region" description="Polar residues" evidence="1">
    <location>
        <begin position="242"/>
        <end position="260"/>
    </location>
</feature>
<reference evidence="3" key="1">
    <citation type="journal article" date="2013" name="Genome Announc.">
        <title>Whole-Genome Sequencing of Lactobacillus shenzhenensis Strain LY-73T.</title>
        <authorList>
            <person name="Lin Z."/>
            <person name="Liu Z."/>
            <person name="Yang R."/>
            <person name="Zou Y."/>
            <person name="Wan D."/>
            <person name="Chen J."/>
            <person name="Guo M."/>
            <person name="Zhao J."/>
            <person name="Fang C."/>
            <person name="Yang R."/>
            <person name="Liu F."/>
        </authorList>
    </citation>
    <scope>NUCLEOTIDE SEQUENCE [LARGE SCALE GENOMIC DNA]</scope>
    <source>
        <strain evidence="3">LY-73</strain>
    </source>
</reference>
<feature type="region of interest" description="Disordered" evidence="1">
    <location>
        <begin position="238"/>
        <end position="278"/>
    </location>
</feature>
<dbReference type="AlphaFoldDB" id="U4TPX3"/>
<dbReference type="EMBL" id="KI271586">
    <property type="protein sequence ID" value="ERL65495.1"/>
    <property type="molecule type" value="Genomic_DNA"/>
</dbReference>
<organism evidence="2 3">
    <name type="scientific">Schleiferilactobacillus shenzhenensis LY-73</name>
    <dbReference type="NCBI Taxonomy" id="1231336"/>
    <lineage>
        <taxon>Bacteria</taxon>
        <taxon>Bacillati</taxon>
        <taxon>Bacillota</taxon>
        <taxon>Bacilli</taxon>
        <taxon>Lactobacillales</taxon>
        <taxon>Lactobacillaceae</taxon>
        <taxon>Schleiferilactobacillus</taxon>
    </lineage>
</organism>
<sequence>MKARKALPLMLMGALTLLLFAFFGLRLLHNPSAETKTQSAGHSVFTKKVTETNPLSKKLTTIHKAKDQMNAAYYKHPVVNVGSEAAIVNYPDTFTQLINRSELSVEGVVGKLTARPYQQMAFTMADITVRKVLHGDQKFVGQTIPVLFSGGNISKKMLYSGIAMKDALQNKQDQETVNSQEIVTVQYTAERLPRVGDAVALVLARAPEGANGITEPVWGTSFGAKGIFFRTAAGDYERTPATVPTGNGQESRSKRSTASADNDEQADDEKMNAGMTELVQHAFAQ</sequence>
<gene>
    <name evidence="2" type="ORF">L248_2568</name>
</gene>
<keyword evidence="3" id="KW-1185">Reference proteome</keyword>
<accession>U4TPX3</accession>
<dbReference type="Proteomes" id="UP000030647">
    <property type="component" value="Unassembled WGS sequence"/>
</dbReference>
<evidence type="ECO:0000313" key="2">
    <source>
        <dbReference type="EMBL" id="ERL65495.1"/>
    </source>
</evidence>
<dbReference type="HOGENOM" id="CLU_975884_0_0_9"/>
<dbReference type="RefSeq" id="WP_022529169.1">
    <property type="nucleotide sequence ID" value="NZ_KI271586.1"/>
</dbReference>
<dbReference type="OrthoDB" id="2323782at2"/>
<protein>
    <submittedName>
        <fullName evidence="2">Uncharacterized protein</fullName>
    </submittedName>
</protein>